<dbReference type="Proteomes" id="UP000203373">
    <property type="component" value="Segment"/>
</dbReference>
<organism evidence="2 3">
    <name type="scientific">Escherichia phage QL01</name>
    <dbReference type="NCBI Taxonomy" id="1673871"/>
    <lineage>
        <taxon>Viruses</taxon>
        <taxon>Duplodnaviria</taxon>
        <taxon>Heunggongvirae</taxon>
        <taxon>Uroviricota</taxon>
        <taxon>Caudoviricetes</taxon>
        <taxon>Pantevenvirales</taxon>
        <taxon>Straboviridae</taxon>
        <taxon>Tevenvirinae</taxon>
        <taxon>Dhakavirus</taxon>
        <taxon>Dhakavirus ql01</taxon>
    </lineage>
</organism>
<keyword evidence="3" id="KW-1185">Reference proteome</keyword>
<name>A0A0K1LKP8_9CAUD</name>
<dbReference type="RefSeq" id="YP_009202824.1">
    <property type="nucleotide sequence ID" value="NC_028847.1"/>
</dbReference>
<dbReference type="KEGG" id="vg:26629813"/>
<proteinExistence type="predicted"/>
<evidence type="ECO:0000313" key="3">
    <source>
        <dbReference type="Proteomes" id="UP000203373"/>
    </source>
</evidence>
<sequence length="152" mass="17236">MIMIINANSWHAKLHDRFYDSHSRPHSLCAYFWKMVWACFACAVVAGSTLFGLTVAGVGVLEHFFVLSTPVLLSLGFVLGLVAIALIIALSIGLAFGAMNLHAWYDARREEKEWQRIQAEREGRETKENIVIQYIKARKSKVCPVIHFEDKE</sequence>
<reference evidence="3" key="1">
    <citation type="submission" date="2015-06" db="EMBL/GenBank/DDBJ databases">
        <title>Isolation and characterization of a T4-like phage QL01 with wide host range against APEC.</title>
        <authorList>
            <person name="Xu J."/>
            <person name="Chen M."/>
            <person name="Zhang W."/>
        </authorList>
    </citation>
    <scope>NUCLEOTIDE SEQUENCE [LARGE SCALE GENOMIC DNA]</scope>
</reference>
<evidence type="ECO:0000313" key="2">
    <source>
        <dbReference type="EMBL" id="AKU42750.1"/>
    </source>
</evidence>
<keyword evidence="1" id="KW-0472">Membrane</keyword>
<keyword evidence="1" id="KW-0812">Transmembrane</keyword>
<dbReference type="GeneID" id="26629813"/>
<gene>
    <name evidence="2" type="ORF">QL01_93</name>
</gene>
<protein>
    <submittedName>
        <fullName evidence="2">Uncharacterized protein</fullName>
    </submittedName>
</protein>
<accession>A0A0K1LKP8</accession>
<evidence type="ECO:0000256" key="1">
    <source>
        <dbReference type="SAM" id="Phobius"/>
    </source>
</evidence>
<keyword evidence="1" id="KW-1133">Transmembrane helix</keyword>
<feature type="transmembrane region" description="Helical" evidence="1">
    <location>
        <begin position="31"/>
        <end position="51"/>
    </location>
</feature>
<dbReference type="EMBL" id="KT176190">
    <property type="protein sequence ID" value="AKU42750.1"/>
    <property type="molecule type" value="Genomic_DNA"/>
</dbReference>
<feature type="transmembrane region" description="Helical" evidence="1">
    <location>
        <begin position="71"/>
        <end position="99"/>
    </location>
</feature>